<dbReference type="Proteomes" id="UP000009223">
    <property type="component" value="Chromosome"/>
</dbReference>
<evidence type="ECO:0000313" key="2">
    <source>
        <dbReference type="Proteomes" id="UP000009223"/>
    </source>
</evidence>
<keyword evidence="2" id="KW-1185">Reference proteome</keyword>
<dbReference type="KEGG" id="tpi:TREPR_2051"/>
<dbReference type="AlphaFoldDB" id="F5YJT4"/>
<gene>
    <name evidence="1" type="ordered locus">TREPR_2051</name>
</gene>
<evidence type="ECO:0000313" key="1">
    <source>
        <dbReference type="EMBL" id="AEF85273.1"/>
    </source>
</evidence>
<dbReference type="RefSeq" id="WP_015708111.1">
    <property type="nucleotide sequence ID" value="NC_015578.1"/>
</dbReference>
<reference evidence="2" key="1">
    <citation type="submission" date="2009-12" db="EMBL/GenBank/DDBJ databases">
        <title>Complete sequence of Treponema primitia strain ZAS-2.</title>
        <authorList>
            <person name="Tetu S.G."/>
            <person name="Matson E."/>
            <person name="Ren Q."/>
            <person name="Seshadri R."/>
            <person name="Elbourne L."/>
            <person name="Hassan K.A."/>
            <person name="Durkin A."/>
            <person name="Radune D."/>
            <person name="Mohamoud Y."/>
            <person name="Shay R."/>
            <person name="Jin S."/>
            <person name="Zhang X."/>
            <person name="Lucey K."/>
            <person name="Ballor N.R."/>
            <person name="Ottesen E."/>
            <person name="Rosenthal R."/>
            <person name="Allen A."/>
            <person name="Leadbetter J.R."/>
            <person name="Paulsen I.T."/>
        </authorList>
    </citation>
    <scope>NUCLEOTIDE SEQUENCE [LARGE SCALE GENOMIC DNA]</scope>
    <source>
        <strain evidence="2">ATCC BAA-887 / DSM 12427 / ZAS-2</strain>
    </source>
</reference>
<accession>F5YJT4</accession>
<dbReference type="HOGENOM" id="CLU_2144767_0_0_12"/>
<protein>
    <submittedName>
        <fullName evidence="1">Uncharacterized protein</fullName>
    </submittedName>
</protein>
<proteinExistence type="predicted"/>
<organism evidence="1 2">
    <name type="scientific">Treponema primitia (strain ATCC BAA-887 / DSM 12427 / ZAS-2)</name>
    <dbReference type="NCBI Taxonomy" id="545694"/>
    <lineage>
        <taxon>Bacteria</taxon>
        <taxon>Pseudomonadati</taxon>
        <taxon>Spirochaetota</taxon>
        <taxon>Spirochaetia</taxon>
        <taxon>Spirochaetales</taxon>
        <taxon>Treponemataceae</taxon>
        <taxon>Treponema</taxon>
    </lineage>
</organism>
<name>F5YJT4_TREPZ</name>
<reference evidence="1 2" key="2">
    <citation type="journal article" date="2011" name="ISME J.">
        <title>RNA-seq reveals cooperative metabolic interactions between two termite-gut spirochete species in co-culture.</title>
        <authorList>
            <person name="Rosenthal A.Z."/>
            <person name="Matson E.G."/>
            <person name="Eldar A."/>
            <person name="Leadbetter J.R."/>
        </authorList>
    </citation>
    <scope>NUCLEOTIDE SEQUENCE [LARGE SCALE GENOMIC DNA]</scope>
    <source>
        <strain evidence="2">ATCC BAA-887 / DSM 12427 / ZAS-2</strain>
    </source>
</reference>
<dbReference type="STRING" id="545694.TREPR_2051"/>
<dbReference type="EMBL" id="CP001843">
    <property type="protein sequence ID" value="AEF85273.1"/>
    <property type="molecule type" value="Genomic_DNA"/>
</dbReference>
<sequence>MRKVDWTERYQYNVRRQRKALEEYAAHEIEWADDLLTWYRARKQDIPDDEYRAVAFFKNREYLGKPGSLTFLYSMYGRMMQELPESTPEIAFDLVAFRFRMYAAGLRQEGL</sequence>